<dbReference type="InterPro" id="IPR038665">
    <property type="entry name" value="Voltage-dep_anion_channel_sf"/>
</dbReference>
<evidence type="ECO:0000313" key="10">
    <source>
        <dbReference type="EMBL" id="CAI5756251.1"/>
    </source>
</evidence>
<evidence type="ECO:0008006" key="12">
    <source>
        <dbReference type="Google" id="ProtNLM"/>
    </source>
</evidence>
<evidence type="ECO:0000256" key="7">
    <source>
        <dbReference type="ARBA" id="ARBA00023136"/>
    </source>
</evidence>
<comment type="similarity">
    <text evidence="2">Belongs to the tellurite-resistance/dicarboxylate transporter (TDT) family.</text>
</comment>
<evidence type="ECO:0000256" key="8">
    <source>
        <dbReference type="SAM" id="MobiDB-lite"/>
    </source>
</evidence>
<organism evidence="10 11">
    <name type="scientific">Candida verbasci</name>
    <dbReference type="NCBI Taxonomy" id="1227364"/>
    <lineage>
        <taxon>Eukaryota</taxon>
        <taxon>Fungi</taxon>
        <taxon>Dikarya</taxon>
        <taxon>Ascomycota</taxon>
        <taxon>Saccharomycotina</taxon>
        <taxon>Pichiomycetes</taxon>
        <taxon>Debaryomycetaceae</taxon>
        <taxon>Candida/Lodderomyces clade</taxon>
        <taxon>Candida</taxon>
    </lineage>
</organism>
<dbReference type="CDD" id="cd09318">
    <property type="entry name" value="TDT_SSU1"/>
    <property type="match status" value="1"/>
</dbReference>
<feature type="transmembrane region" description="Helical" evidence="9">
    <location>
        <begin position="433"/>
        <end position="455"/>
    </location>
</feature>
<dbReference type="InterPro" id="IPR051629">
    <property type="entry name" value="Sulfite_efflux_TDT"/>
</dbReference>
<keyword evidence="5 9" id="KW-0812">Transmembrane</keyword>
<reference evidence="10" key="1">
    <citation type="submission" date="2022-12" db="EMBL/GenBank/DDBJ databases">
        <authorList>
            <person name="Brejova B."/>
        </authorList>
    </citation>
    <scope>NUCLEOTIDE SEQUENCE</scope>
</reference>
<keyword evidence="11" id="KW-1185">Reference proteome</keyword>
<keyword evidence="3" id="KW-0813">Transport</keyword>
<dbReference type="Gene3D" id="1.50.10.150">
    <property type="entry name" value="Voltage-dependent anion channel"/>
    <property type="match status" value="1"/>
</dbReference>
<evidence type="ECO:0000256" key="1">
    <source>
        <dbReference type="ARBA" id="ARBA00004651"/>
    </source>
</evidence>
<dbReference type="GO" id="GO:0000319">
    <property type="term" value="F:sulfite transmembrane transporter activity"/>
    <property type="evidence" value="ECO:0007669"/>
    <property type="project" value="TreeGrafter"/>
</dbReference>
<dbReference type="PANTHER" id="PTHR31686:SF1">
    <property type="entry name" value="SULFITE EFFLUX PUMP SSU1"/>
    <property type="match status" value="1"/>
</dbReference>
<comment type="subcellular location">
    <subcellularLocation>
        <location evidence="1">Cell membrane</location>
        <topology evidence="1">Multi-pass membrane protein</topology>
    </subcellularLocation>
</comment>
<dbReference type="GO" id="GO:0005886">
    <property type="term" value="C:plasma membrane"/>
    <property type="evidence" value="ECO:0007669"/>
    <property type="project" value="UniProtKB-SubCell"/>
</dbReference>
<dbReference type="Proteomes" id="UP001152885">
    <property type="component" value="Unassembled WGS sequence"/>
</dbReference>
<feature type="transmembrane region" description="Helical" evidence="9">
    <location>
        <begin position="267"/>
        <end position="288"/>
    </location>
</feature>
<feature type="compositionally biased region" description="Low complexity" evidence="8">
    <location>
        <begin position="58"/>
        <end position="77"/>
    </location>
</feature>
<evidence type="ECO:0000256" key="9">
    <source>
        <dbReference type="SAM" id="Phobius"/>
    </source>
</evidence>
<dbReference type="FunFam" id="1.50.10.150:FF:000004">
    <property type="entry name" value="Malic acid transporter"/>
    <property type="match status" value="1"/>
</dbReference>
<dbReference type="EMBL" id="CANTUO010000001">
    <property type="protein sequence ID" value="CAI5756251.1"/>
    <property type="molecule type" value="Genomic_DNA"/>
</dbReference>
<feature type="compositionally biased region" description="Polar residues" evidence="8">
    <location>
        <begin position="30"/>
        <end position="49"/>
    </location>
</feature>
<feature type="transmembrane region" description="Helical" evidence="9">
    <location>
        <begin position="300"/>
        <end position="327"/>
    </location>
</feature>
<name>A0A9W4TV64_9ASCO</name>
<comment type="caution">
    <text evidence="10">The sequence shown here is derived from an EMBL/GenBank/DDBJ whole genome shotgun (WGS) entry which is preliminary data.</text>
</comment>
<feature type="transmembrane region" description="Helical" evidence="9">
    <location>
        <begin position="156"/>
        <end position="188"/>
    </location>
</feature>
<dbReference type="OrthoDB" id="1099at2759"/>
<feature type="transmembrane region" description="Helical" evidence="9">
    <location>
        <begin position="200"/>
        <end position="221"/>
    </location>
</feature>
<sequence>MSTTTNKNGNHLDHHQTVASDSNNEKIDTRSQNQDNQDLLLPHNQTDSLPSRIDPAKSTSSSTSTAHHNNNNNYNNNDMDYESIVTPINSKLEFENTDCSSNTTQETTRTTKTTDLSFYHRVVINDWVKNFSLAYFVSVMGCGISSSLLYKFPWPAHWLIICSYIMFAIACILFIINCILFTLSIVYYPDRVAKYLLDPTQATFMGCFSMGFTTLVNYIGILCDGKHMYFVWTLYWIALAGALYSSFIVVFFAFFSKLNKKLEILDAKLNATLLLPIVAITVISSSGHQIELELYKLNETIITMIISFMVWCLSISLAFMIMTIYVYRLIIHKIPPTHLIFTSFLPVGFLGQSSYSIYLFGNNLNKLIPEELLWGKILLCIAGFFSFFLLSLGYFMVFVAVVSLLSKIKPFAKKNINLNHTNKFGLLKHNKNFWAMTFPLGTMSLSNTEIGLGGIGGYKLLTFKVMGAIFATCCILITTGCLIGVVIYNLKRIRLAFMKRKQSSMV</sequence>
<feature type="region of interest" description="Disordered" evidence="8">
    <location>
        <begin position="1"/>
        <end position="79"/>
    </location>
</feature>
<keyword evidence="7 9" id="KW-0472">Membrane</keyword>
<proteinExistence type="inferred from homology"/>
<evidence type="ECO:0000256" key="3">
    <source>
        <dbReference type="ARBA" id="ARBA00022448"/>
    </source>
</evidence>
<dbReference type="PANTHER" id="PTHR31686">
    <property type="match status" value="1"/>
</dbReference>
<keyword evidence="4" id="KW-1003">Cell membrane</keyword>
<evidence type="ECO:0000256" key="6">
    <source>
        <dbReference type="ARBA" id="ARBA00022989"/>
    </source>
</evidence>
<evidence type="ECO:0000256" key="2">
    <source>
        <dbReference type="ARBA" id="ARBA00008566"/>
    </source>
</evidence>
<dbReference type="Pfam" id="PF03595">
    <property type="entry name" value="SLAC1"/>
    <property type="match status" value="1"/>
</dbReference>
<gene>
    <name evidence="10" type="ORF">CANVERA_P0767</name>
</gene>
<feature type="transmembrane region" description="Helical" evidence="9">
    <location>
        <begin position="467"/>
        <end position="490"/>
    </location>
</feature>
<evidence type="ECO:0000256" key="5">
    <source>
        <dbReference type="ARBA" id="ARBA00022692"/>
    </source>
</evidence>
<evidence type="ECO:0000313" key="11">
    <source>
        <dbReference type="Proteomes" id="UP001152885"/>
    </source>
</evidence>
<feature type="transmembrane region" description="Helical" evidence="9">
    <location>
        <begin position="233"/>
        <end position="255"/>
    </location>
</feature>
<accession>A0A9W4TV64</accession>
<dbReference type="AlphaFoldDB" id="A0A9W4TV64"/>
<evidence type="ECO:0000256" key="4">
    <source>
        <dbReference type="ARBA" id="ARBA00022475"/>
    </source>
</evidence>
<keyword evidence="6 9" id="KW-1133">Transmembrane helix</keyword>
<feature type="transmembrane region" description="Helical" evidence="9">
    <location>
        <begin position="339"/>
        <end position="360"/>
    </location>
</feature>
<feature type="transmembrane region" description="Helical" evidence="9">
    <location>
        <begin position="131"/>
        <end position="150"/>
    </location>
</feature>
<dbReference type="InterPro" id="IPR004695">
    <property type="entry name" value="SLAC1/Mae1/Ssu1/TehA"/>
</dbReference>
<feature type="transmembrane region" description="Helical" evidence="9">
    <location>
        <begin position="372"/>
        <end position="405"/>
    </location>
</feature>
<protein>
    <recommendedName>
        <fullName evidence="12">Sulfite efflux pump SSU1</fullName>
    </recommendedName>
</protein>